<reference evidence="2 3" key="1">
    <citation type="journal article" date="2007" name="Virology">
        <title>Sequence and annotation of the 369-kb NY-2A and the 345-kb AR158 viruses that infect Chlorella NC64A.</title>
        <authorList>
            <person name="Fitzgerald L.A."/>
            <person name="Graves M.V."/>
            <person name="Li X."/>
            <person name="Feldblyum T."/>
            <person name="Nierman W.C."/>
            <person name="Van Etten J.L."/>
        </authorList>
    </citation>
    <scope>NUCLEOTIDE SEQUENCE [LARGE SCALE GENOMIC DNA]</scope>
    <source>
        <strain evidence="2 3">NY-2A</strain>
    </source>
</reference>
<feature type="region of interest" description="Disordered" evidence="1">
    <location>
        <begin position="23"/>
        <end position="52"/>
    </location>
</feature>
<dbReference type="KEGG" id="vg:5659580"/>
<organismHost>
    <name type="scientific">Chlorella</name>
    <dbReference type="NCBI Taxonomy" id="3071"/>
</organismHost>
<dbReference type="GeneID" id="5659580"/>
<organism evidence="2 3">
    <name type="scientific">Paramecium bursaria Chlorella virus NY2A</name>
    <name type="common">PBCV-NY2A</name>
    <dbReference type="NCBI Taxonomy" id="46021"/>
    <lineage>
        <taxon>Viruses</taxon>
        <taxon>Varidnaviria</taxon>
        <taxon>Bamfordvirae</taxon>
        <taxon>Nucleocytoviricota</taxon>
        <taxon>Megaviricetes</taxon>
        <taxon>Algavirales</taxon>
        <taxon>Phycodnaviridae</taxon>
        <taxon>Chlorovirus</taxon>
        <taxon>Chlorovirus americanus</taxon>
    </lineage>
</organism>
<keyword evidence="3" id="KW-1185">Reference proteome</keyword>
<proteinExistence type="predicted"/>
<sequence length="98" mass="11647">MVHEHKRSVDILSRKRYSFRQHGHRKLVRGGRLQSEDEGMRNFVSSSTRRQRTREILGKQRGYCRGRSWCESGMGFSCNETRHQRLGRLPFKEEQLGL</sequence>
<gene>
    <name evidence="2" type="primary">b307R</name>
    <name evidence="2" type="ORF">NY2A_b307R</name>
</gene>
<accession>A7IWI2</accession>
<protein>
    <submittedName>
        <fullName evidence="2">Uncharacterized protein b307R</fullName>
    </submittedName>
</protein>
<evidence type="ECO:0000313" key="3">
    <source>
        <dbReference type="Proteomes" id="UP000202419"/>
    </source>
</evidence>
<dbReference type="RefSeq" id="YP_001497503.1">
    <property type="nucleotide sequence ID" value="NC_009898.1"/>
</dbReference>
<name>A7IWI2_PBCVN</name>
<dbReference type="EMBL" id="DQ491002">
    <property type="protein sequence ID" value="ABT14706.1"/>
    <property type="molecule type" value="Genomic_DNA"/>
</dbReference>
<evidence type="ECO:0000256" key="1">
    <source>
        <dbReference type="SAM" id="MobiDB-lite"/>
    </source>
</evidence>
<dbReference type="Proteomes" id="UP000202419">
    <property type="component" value="Segment"/>
</dbReference>
<evidence type="ECO:0000313" key="2">
    <source>
        <dbReference type="EMBL" id="ABT14706.1"/>
    </source>
</evidence>